<protein>
    <submittedName>
        <fullName evidence="1">Uncharacterized protein</fullName>
    </submittedName>
</protein>
<gene>
    <name evidence="1" type="ORF">PACLA_8A017372</name>
</gene>
<comment type="caution">
    <text evidence="1">The sequence shown here is derived from an EMBL/GenBank/DDBJ whole genome shotgun (WGS) entry which is preliminary data.</text>
</comment>
<dbReference type="SMART" id="SM00597">
    <property type="entry name" value="ZnF_TTF"/>
    <property type="match status" value="1"/>
</dbReference>
<dbReference type="Proteomes" id="UP001152795">
    <property type="component" value="Unassembled WGS sequence"/>
</dbReference>
<organism evidence="1 2">
    <name type="scientific">Paramuricea clavata</name>
    <name type="common">Red gorgonian</name>
    <name type="synonym">Violescent sea-whip</name>
    <dbReference type="NCBI Taxonomy" id="317549"/>
    <lineage>
        <taxon>Eukaryota</taxon>
        <taxon>Metazoa</taxon>
        <taxon>Cnidaria</taxon>
        <taxon>Anthozoa</taxon>
        <taxon>Octocorallia</taxon>
        <taxon>Malacalcyonacea</taxon>
        <taxon>Plexauridae</taxon>
        <taxon>Paramuricea</taxon>
    </lineage>
</organism>
<dbReference type="InterPro" id="IPR006580">
    <property type="entry name" value="Znf_TTF"/>
</dbReference>
<name>A0A7D9LIR4_PARCT</name>
<dbReference type="PANTHER" id="PTHR45749">
    <property type="match status" value="1"/>
</dbReference>
<evidence type="ECO:0000313" key="1">
    <source>
        <dbReference type="EMBL" id="CAB4033499.1"/>
    </source>
</evidence>
<dbReference type="OrthoDB" id="9985898at2759"/>
<dbReference type="EMBL" id="CACRXK020019304">
    <property type="protein sequence ID" value="CAB4033499.1"/>
    <property type="molecule type" value="Genomic_DNA"/>
</dbReference>
<accession>A0A7D9LIR4</accession>
<proteinExistence type="predicted"/>
<reference evidence="1" key="1">
    <citation type="submission" date="2020-04" db="EMBL/GenBank/DDBJ databases">
        <authorList>
            <person name="Alioto T."/>
            <person name="Alioto T."/>
            <person name="Gomez Garrido J."/>
        </authorList>
    </citation>
    <scope>NUCLEOTIDE SEQUENCE</scope>
    <source>
        <strain evidence="1">A484AB</strain>
    </source>
</reference>
<sequence>MAEALPAPTDLLNYVYDPCCPLPTGKEARSHVISKGACQPKDHNFPANKRNRRFQVSWYEKFDWLEYSKSLDKAFCFYCRVFNTQVSSKSDQAFIKVGFGNWKKSEVLTKHQKSDCHKQSLQAYRY</sequence>
<dbReference type="AlphaFoldDB" id="A0A7D9LIR4"/>
<keyword evidence="2" id="KW-1185">Reference proteome</keyword>
<evidence type="ECO:0000313" key="2">
    <source>
        <dbReference type="Proteomes" id="UP001152795"/>
    </source>
</evidence>
<dbReference type="PANTHER" id="PTHR45749:SF37">
    <property type="entry name" value="OS05G0311600 PROTEIN"/>
    <property type="match status" value="1"/>
</dbReference>